<dbReference type="AlphaFoldDB" id="A0A2T0Q4G9"/>
<keyword evidence="1" id="KW-0472">Membrane</keyword>
<evidence type="ECO:0000313" key="2">
    <source>
        <dbReference type="EMBL" id="PRX98680.1"/>
    </source>
</evidence>
<keyword evidence="3" id="KW-1185">Reference proteome</keyword>
<evidence type="ECO:0000256" key="1">
    <source>
        <dbReference type="SAM" id="Phobius"/>
    </source>
</evidence>
<proteinExistence type="predicted"/>
<comment type="caution">
    <text evidence="2">The sequence shown here is derived from an EMBL/GenBank/DDBJ whole genome shotgun (WGS) entry which is preliminary data.</text>
</comment>
<feature type="transmembrane region" description="Helical" evidence="1">
    <location>
        <begin position="111"/>
        <end position="129"/>
    </location>
</feature>
<sequence>MASDVESATDRARPAPVNAAFFLLLANIALGLAAGAVALLGGDPAVRSVDGTLLGVASGIWIVVLLVETGLAFAMRGGANWARIVLTALTALQAGGVAMEAVRGNLLTGSGLAGLLALALTATAVVLMFRPESSRYFARK</sequence>
<dbReference type="EMBL" id="PVZC01000004">
    <property type="protein sequence ID" value="PRX98680.1"/>
    <property type="molecule type" value="Genomic_DNA"/>
</dbReference>
<protein>
    <submittedName>
        <fullName evidence="2">Uncharacterized protein</fullName>
    </submittedName>
</protein>
<name>A0A2T0Q4G9_9ACTN</name>
<reference evidence="2 3" key="1">
    <citation type="submission" date="2018-03" db="EMBL/GenBank/DDBJ databases">
        <title>Genomic Encyclopedia of Archaeal and Bacterial Type Strains, Phase II (KMG-II): from individual species to whole genera.</title>
        <authorList>
            <person name="Goeker M."/>
        </authorList>
    </citation>
    <scope>NUCLEOTIDE SEQUENCE [LARGE SCALE GENOMIC DNA]</scope>
    <source>
        <strain evidence="2 3">DSM 45601</strain>
    </source>
</reference>
<dbReference type="RefSeq" id="WP_106246047.1">
    <property type="nucleotide sequence ID" value="NZ_PVZC01000004.1"/>
</dbReference>
<evidence type="ECO:0000313" key="3">
    <source>
        <dbReference type="Proteomes" id="UP000237846"/>
    </source>
</evidence>
<feature type="transmembrane region" description="Helical" evidence="1">
    <location>
        <begin position="81"/>
        <end position="99"/>
    </location>
</feature>
<gene>
    <name evidence="2" type="ORF">CLV72_104259</name>
</gene>
<keyword evidence="1" id="KW-0812">Transmembrane</keyword>
<organism evidence="2 3">
    <name type="scientific">Allonocardiopsis opalescens</name>
    <dbReference type="NCBI Taxonomy" id="1144618"/>
    <lineage>
        <taxon>Bacteria</taxon>
        <taxon>Bacillati</taxon>
        <taxon>Actinomycetota</taxon>
        <taxon>Actinomycetes</taxon>
        <taxon>Streptosporangiales</taxon>
        <taxon>Allonocardiopsis</taxon>
    </lineage>
</organism>
<keyword evidence="1" id="KW-1133">Transmembrane helix</keyword>
<accession>A0A2T0Q4G9</accession>
<feature type="transmembrane region" description="Helical" evidence="1">
    <location>
        <begin position="53"/>
        <end position="74"/>
    </location>
</feature>
<dbReference type="Proteomes" id="UP000237846">
    <property type="component" value="Unassembled WGS sequence"/>
</dbReference>
<dbReference type="OrthoDB" id="3831145at2"/>
<feature type="transmembrane region" description="Helical" evidence="1">
    <location>
        <begin position="21"/>
        <end position="41"/>
    </location>
</feature>